<evidence type="ECO:0000313" key="4">
    <source>
        <dbReference type="Proteomes" id="UP000193685"/>
    </source>
</evidence>
<dbReference type="STRING" id="56484.A0A1Y2FM86"/>
<reference evidence="3 4" key="1">
    <citation type="submission" date="2016-07" db="EMBL/GenBank/DDBJ databases">
        <title>Pervasive Adenine N6-methylation of Active Genes in Fungi.</title>
        <authorList>
            <consortium name="DOE Joint Genome Institute"/>
            <person name="Mondo S.J."/>
            <person name="Dannebaum R.O."/>
            <person name="Kuo R.C."/>
            <person name="Labutti K."/>
            <person name="Haridas S."/>
            <person name="Kuo A."/>
            <person name="Salamov A."/>
            <person name="Ahrendt S.R."/>
            <person name="Lipzen A."/>
            <person name="Sullivan W."/>
            <person name="Andreopoulos W.B."/>
            <person name="Clum A."/>
            <person name="Lindquist E."/>
            <person name="Daum C."/>
            <person name="Ramamoorthy G.K."/>
            <person name="Gryganskyi A."/>
            <person name="Culley D."/>
            <person name="Magnuson J.K."/>
            <person name="James T.Y."/>
            <person name="O'Malley M.A."/>
            <person name="Stajich J.E."/>
            <person name="Spatafora J.W."/>
            <person name="Visel A."/>
            <person name="Grigoriev I.V."/>
        </authorList>
    </citation>
    <scope>NUCLEOTIDE SEQUENCE [LARGE SCALE GENOMIC DNA]</scope>
    <source>
        <strain evidence="3 4">12-1054</strain>
    </source>
</reference>
<dbReference type="GeneID" id="63783300"/>
<dbReference type="OrthoDB" id="10069473at2759"/>
<sequence length="351" mass="38216">MSAPSAETIKAKLSAVDATQETIVSVAQWVMFYKRNAAQIVDIWHQAVRDASSNRKLNLIYLANEVAQTSRAKKRPEYPEALSKVMPDALEHVFRQSTTSIQEKLKRVVDVWRQRSVFSPQVIDEISQRLQTRRKSPVAAKNNAQSVPAELEALSLAYRRITSATAAASLSASTAKHIYDSVMTDGLPANPGVLQTKLRQLQNALEAAKTGSANLVAIREQVARELDVLAAANQSGLDALRSQLEALAQQSTAVMVRATEIDNAAALYPEQTSTTPEMEPPQAEALTPSEKEFDLDTVMKSITGAQNKDLPGSAGDPVSKMDLDETMLELMSRGNSTAAPQTAPEEDEYVP</sequence>
<dbReference type="OMA" id="HYELDIE"/>
<dbReference type="AlphaFoldDB" id="A0A1Y2FM86"/>
<evidence type="ECO:0000313" key="3">
    <source>
        <dbReference type="EMBL" id="ORY85091.1"/>
    </source>
</evidence>
<dbReference type="PANTHER" id="PTHR12460">
    <property type="entry name" value="CYCLIN-DEPENDENT KINASE INHIBITOR-RELATED PROTEIN"/>
    <property type="match status" value="1"/>
</dbReference>
<dbReference type="GO" id="GO:0099122">
    <property type="term" value="F:RNA polymerase II C-terminal domain binding"/>
    <property type="evidence" value="ECO:0007669"/>
    <property type="project" value="InterPro"/>
</dbReference>
<dbReference type="Proteomes" id="UP000193685">
    <property type="component" value="Unassembled WGS sequence"/>
</dbReference>
<dbReference type="InterPro" id="IPR006569">
    <property type="entry name" value="CID_dom"/>
</dbReference>
<accession>A0A1Y2FM86</accession>
<dbReference type="SMART" id="SM00582">
    <property type="entry name" value="RPR"/>
    <property type="match status" value="1"/>
</dbReference>
<dbReference type="Gene3D" id="1.25.40.90">
    <property type="match status" value="1"/>
</dbReference>
<dbReference type="PROSITE" id="PS51391">
    <property type="entry name" value="CID"/>
    <property type="match status" value="1"/>
</dbReference>
<proteinExistence type="predicted"/>
<dbReference type="InterPro" id="IPR047883">
    <property type="entry name" value="Rtt103-like_CID"/>
</dbReference>
<dbReference type="CDD" id="cd17003">
    <property type="entry name" value="CID_Rtt103"/>
    <property type="match status" value="1"/>
</dbReference>
<feature type="region of interest" description="Disordered" evidence="1">
    <location>
        <begin position="330"/>
        <end position="351"/>
    </location>
</feature>
<dbReference type="InterPro" id="IPR008942">
    <property type="entry name" value="ENTH_VHS"/>
</dbReference>
<keyword evidence="4" id="KW-1185">Reference proteome</keyword>
<gene>
    <name evidence="3" type="ORF">BCR37DRAFT_257943</name>
</gene>
<evidence type="ECO:0000259" key="2">
    <source>
        <dbReference type="PROSITE" id="PS51391"/>
    </source>
</evidence>
<name>A0A1Y2FM86_PROLT</name>
<protein>
    <submittedName>
        <fullName evidence="3">RNA polymerase II-binding domain-domain-containing protein</fullName>
    </submittedName>
</protein>
<comment type="caution">
    <text evidence="3">The sequence shown here is derived from an EMBL/GenBank/DDBJ whole genome shotgun (WGS) entry which is preliminary data.</text>
</comment>
<dbReference type="GO" id="GO:0031124">
    <property type="term" value="P:mRNA 3'-end processing"/>
    <property type="evidence" value="ECO:0007669"/>
    <property type="project" value="InterPro"/>
</dbReference>
<dbReference type="Pfam" id="PF04818">
    <property type="entry name" value="CID"/>
    <property type="match status" value="1"/>
</dbReference>
<dbReference type="PANTHER" id="PTHR12460:SF0">
    <property type="entry name" value="CID DOMAIN-CONTAINING PROTEIN-RELATED"/>
    <property type="match status" value="1"/>
</dbReference>
<evidence type="ECO:0000256" key="1">
    <source>
        <dbReference type="SAM" id="MobiDB-lite"/>
    </source>
</evidence>
<organism evidence="3 4">
    <name type="scientific">Protomyces lactucae-debilis</name>
    <dbReference type="NCBI Taxonomy" id="2754530"/>
    <lineage>
        <taxon>Eukaryota</taxon>
        <taxon>Fungi</taxon>
        <taxon>Dikarya</taxon>
        <taxon>Ascomycota</taxon>
        <taxon>Taphrinomycotina</taxon>
        <taxon>Taphrinomycetes</taxon>
        <taxon>Taphrinales</taxon>
        <taxon>Protomycetaceae</taxon>
        <taxon>Protomyces</taxon>
    </lineage>
</organism>
<dbReference type="EMBL" id="MCFI01000005">
    <property type="protein sequence ID" value="ORY85091.1"/>
    <property type="molecule type" value="Genomic_DNA"/>
</dbReference>
<feature type="domain" description="CID" evidence="2">
    <location>
        <begin position="1"/>
        <end position="134"/>
    </location>
</feature>
<dbReference type="RefSeq" id="XP_040726874.1">
    <property type="nucleotide sequence ID" value="XM_040866701.1"/>
</dbReference>
<dbReference type="SUPFAM" id="SSF48464">
    <property type="entry name" value="ENTH/VHS domain"/>
    <property type="match status" value="1"/>
</dbReference>